<accession>A0A075GMJ3</accession>
<evidence type="ECO:0000313" key="1">
    <source>
        <dbReference type="EMBL" id="AIF03137.1"/>
    </source>
</evidence>
<name>A0A075GMJ3_9EURY</name>
<organism evidence="1">
    <name type="scientific">uncultured marine group II/III euryarchaeote KM3_161_E03</name>
    <dbReference type="NCBI Taxonomy" id="1457914"/>
    <lineage>
        <taxon>Archaea</taxon>
        <taxon>Methanobacteriati</taxon>
        <taxon>Methanobacteriota</taxon>
        <taxon>environmental samples</taxon>
    </lineage>
</organism>
<sequence>MRALLELEPFASVAGVLSHAADELRSCNETILLLAAPSFPGALAIAPIEAALVDAGLPYRRRFRLEAPAKGSWVHILGPAEESGPRLSSDPPQLTLASVVVDGLTGHQGDARKGPLTAVAQAHALAQAICPGGSRVHRLRPWAISGNWLHSALDTTYDPVFTALRDALIEDGSIRVVPLPEVPEPNVSANSWIDQNALDAVASRWATLDLEGRARALSHLMRPALPRSTPSTARLEEIGWHCVLGPGWSTDLSGQVSSAAGLWKENPAPVAAGKLVDSLLRSGQMITLRP</sequence>
<protein>
    <submittedName>
        <fullName evidence="1">Uncharacterized protein</fullName>
    </submittedName>
</protein>
<proteinExistence type="predicted"/>
<dbReference type="EMBL" id="KF900671">
    <property type="protein sequence ID" value="AIF03137.1"/>
    <property type="molecule type" value="Genomic_DNA"/>
</dbReference>
<dbReference type="AlphaFoldDB" id="A0A075GMJ3"/>
<reference evidence="1" key="1">
    <citation type="journal article" date="2014" name="Genome Biol. Evol.">
        <title>Pangenome evidence for extensive interdomain horizontal transfer affecting lineage core and shell genes in uncultured planktonic thaumarchaeota and euryarchaeota.</title>
        <authorList>
            <person name="Deschamps P."/>
            <person name="Zivanovic Y."/>
            <person name="Moreira D."/>
            <person name="Rodriguez-Valera F."/>
            <person name="Lopez-Garcia P."/>
        </authorList>
    </citation>
    <scope>NUCLEOTIDE SEQUENCE</scope>
</reference>